<organism evidence="1 2">
    <name type="scientific">Klebsiella pneumoniae</name>
    <dbReference type="NCBI Taxonomy" id="573"/>
    <lineage>
        <taxon>Bacteria</taxon>
        <taxon>Pseudomonadati</taxon>
        <taxon>Pseudomonadota</taxon>
        <taxon>Gammaproteobacteria</taxon>
        <taxon>Enterobacterales</taxon>
        <taxon>Enterobacteriaceae</taxon>
        <taxon>Klebsiella/Raoultella group</taxon>
        <taxon>Klebsiella</taxon>
        <taxon>Klebsiella pneumoniae complex</taxon>
    </lineage>
</organism>
<name>A0AAX2BVF8_KLEPN</name>
<proteinExistence type="predicted"/>
<evidence type="ECO:0000313" key="2">
    <source>
        <dbReference type="Proteomes" id="UP000077826"/>
    </source>
</evidence>
<dbReference type="RefSeq" id="WP_187417171.1">
    <property type="nucleotide sequence ID" value="NZ_FLDK01000005.1"/>
</dbReference>
<reference evidence="1 2" key="1">
    <citation type="submission" date="2016-04" db="EMBL/GenBank/DDBJ databases">
        <authorList>
            <consortium name="Pathogen Informatics"/>
        </authorList>
    </citation>
    <scope>NUCLEOTIDE SEQUENCE [LARGE SCALE GENOMIC DNA]</scope>
    <source>
        <strain evidence="2">k480</strain>
    </source>
</reference>
<dbReference type="AlphaFoldDB" id="A0AAX2BVF8"/>
<comment type="caution">
    <text evidence="1">The sequence shown here is derived from an EMBL/GenBank/DDBJ whole genome shotgun (WGS) entry which is preliminary data.</text>
</comment>
<gene>
    <name evidence="1" type="ORF">SAMEA2273558_02219</name>
</gene>
<evidence type="ECO:0000313" key="1">
    <source>
        <dbReference type="EMBL" id="SBH13963.1"/>
    </source>
</evidence>
<accession>A0AAX2BVF8</accession>
<protein>
    <recommendedName>
        <fullName evidence="3">Fimbrial protein</fullName>
    </recommendedName>
</protein>
<dbReference type="EMBL" id="FLDK01000005">
    <property type="protein sequence ID" value="SBH13963.1"/>
    <property type="molecule type" value="Genomic_DNA"/>
</dbReference>
<evidence type="ECO:0008006" key="3">
    <source>
        <dbReference type="Google" id="ProtNLM"/>
    </source>
</evidence>
<sequence length="369" mass="38406">MKITFYKSPSFNLGGALFGMISFFGSMSSSSAVVINAHPGQGFIPGGTFSGSVLVPIYSSISGPDVDFAGFAIAPDSLGSGLCNSYVDRWKTINGYFGYEVHPGVLLVIHDTTITGDVVSSDARGIAVNGSINSKGIMSGNVPPNVNGINCYSYLRSDSETRTDTVTQFSGSYGYYVSETASLTSDTGVQPTVIAFRRAKGQGPIFNTNYVRANSTSDRIIIKEPPMTCSVSVPPVDFGEVASTAVGNKVVVESTLGVNCTNTSNNSIPITYSMTPKTQAGDQTSIPMISKAGGTVGDIRGFLGANASADAGCVAKTSSVRIDGSQTPLRTVPSNNSAPWTSLLVWVLCPKATAKPGVASAAATFELNW</sequence>
<dbReference type="Proteomes" id="UP000077826">
    <property type="component" value="Unassembled WGS sequence"/>
</dbReference>